<dbReference type="InterPro" id="IPR017853">
    <property type="entry name" value="GH"/>
</dbReference>
<dbReference type="Pfam" id="PF16499">
    <property type="entry name" value="Melibiase_2"/>
    <property type="match status" value="2"/>
</dbReference>
<dbReference type="Proteomes" id="UP000601435">
    <property type="component" value="Unassembled WGS sequence"/>
</dbReference>
<comment type="catalytic activity">
    <reaction evidence="1 7">
        <text>Hydrolysis of terminal, non-reducing alpha-D-galactose residues in alpha-D-galactosides, including galactose oligosaccharides, galactomannans and galactolipids.</text>
        <dbReference type="EC" id="3.2.1.22"/>
    </reaction>
</comment>
<dbReference type="SMART" id="SM00054">
    <property type="entry name" value="EFh"/>
    <property type="match status" value="3"/>
</dbReference>
<evidence type="ECO:0000256" key="5">
    <source>
        <dbReference type="ARBA" id="ARBA00022801"/>
    </source>
</evidence>
<organism evidence="10 11">
    <name type="scientific">Symbiodinium necroappetens</name>
    <dbReference type="NCBI Taxonomy" id="1628268"/>
    <lineage>
        <taxon>Eukaryota</taxon>
        <taxon>Sar</taxon>
        <taxon>Alveolata</taxon>
        <taxon>Dinophyceae</taxon>
        <taxon>Suessiales</taxon>
        <taxon>Symbiodiniaceae</taxon>
        <taxon>Symbiodinium</taxon>
    </lineage>
</organism>
<dbReference type="InterPro" id="IPR013780">
    <property type="entry name" value="Glyco_hydro_b"/>
</dbReference>
<evidence type="ECO:0000313" key="10">
    <source>
        <dbReference type="EMBL" id="CAE7807509.1"/>
    </source>
</evidence>
<dbReference type="GO" id="GO:0005509">
    <property type="term" value="F:calcium ion binding"/>
    <property type="evidence" value="ECO:0007669"/>
    <property type="project" value="InterPro"/>
</dbReference>
<gene>
    <name evidence="10" type="primary">MEL</name>
    <name evidence="10" type="ORF">SNEC2469_LOCUS23892</name>
</gene>
<keyword evidence="11" id="KW-1185">Reference proteome</keyword>
<dbReference type="Pfam" id="PF13833">
    <property type="entry name" value="EF-hand_8"/>
    <property type="match status" value="1"/>
</dbReference>
<dbReference type="GO" id="GO:0005975">
    <property type="term" value="P:carbohydrate metabolic process"/>
    <property type="evidence" value="ECO:0007669"/>
    <property type="project" value="InterPro"/>
</dbReference>
<keyword evidence="5 7" id="KW-0378">Hydrolase</keyword>
<feature type="domain" description="EF-hand" evidence="9">
    <location>
        <begin position="610"/>
        <end position="645"/>
    </location>
</feature>
<keyword evidence="6 7" id="KW-0326">Glycosidase</keyword>
<evidence type="ECO:0000256" key="8">
    <source>
        <dbReference type="SAM" id="MobiDB-lite"/>
    </source>
</evidence>
<dbReference type="OrthoDB" id="5795902at2759"/>
<dbReference type="Pfam" id="PF13202">
    <property type="entry name" value="EF-hand_5"/>
    <property type="match status" value="2"/>
</dbReference>
<evidence type="ECO:0000256" key="7">
    <source>
        <dbReference type="RuleBase" id="RU361168"/>
    </source>
</evidence>
<feature type="domain" description="EF-hand" evidence="9">
    <location>
        <begin position="516"/>
        <end position="551"/>
    </location>
</feature>
<protein>
    <recommendedName>
        <fullName evidence="3 7">Alpha-galactosidase</fullName>
        <ecNumber evidence="3 7">3.2.1.22</ecNumber>
    </recommendedName>
    <alternativeName>
        <fullName evidence="7">Melibiase</fullName>
    </alternativeName>
</protein>
<dbReference type="InterPro" id="IPR041233">
    <property type="entry name" value="Melibiase_C"/>
</dbReference>
<dbReference type="SUPFAM" id="SSF47473">
    <property type="entry name" value="EF-hand"/>
    <property type="match status" value="2"/>
</dbReference>
<reference evidence="10" key="1">
    <citation type="submission" date="2021-02" db="EMBL/GenBank/DDBJ databases">
        <authorList>
            <person name="Dougan E. K."/>
            <person name="Rhodes N."/>
            <person name="Thang M."/>
            <person name="Chan C."/>
        </authorList>
    </citation>
    <scope>NUCLEOTIDE SEQUENCE</scope>
</reference>
<accession>A0A812Z2B7</accession>
<evidence type="ECO:0000259" key="9">
    <source>
        <dbReference type="PROSITE" id="PS50222"/>
    </source>
</evidence>
<sequence length="820" mass="89372">MQADPAKFPNGIKWLAEQLHGLGFKFGIYTSVGETTCGGGQPGIMGHIQIDAATFASWDVDYVKVDRCGWPGELFFAPGLDVGDLPEFARIVAGIDYPENGNWDCKYPASFYQVSGRVEGYQNFSAALNSTGRTMYLEICDWGEDDTLAFAPQIANSFRVLWDNFPQWHRVEEIYEYYAQVLAIPASTRPGAYAFADMLEGGVDGFLYNRDTFPASNLTRREAATEHAMWSMWSSPLILGYDVAKPSKAWVTEIMKNPALLKINQDPLGIAARLAVRKQKNFCPISDCYHTDVWVKPLAEGDVAVALVNVAGAYNQNNIFYTTESISVAWETLWLSPETNVSVYSATEQKDLGVMSGSVSMDVEPHGEICARVSDALRRKGQTPDALFDALAAGGQEVRWPDFRALFAQLEPSLGEGQLQQLWITFDTNADGGISREEFKKQLANVQASATTGVTQPSTSQARPAPSLKDICLRVSDALQRKGQTSDALFDALAAGGEEVRWPDFRALFAQLEPSLSEGQLQQLWVTFDTDADGGISREEFKKQLANVEASAKAGVTKTNVSEEVCSMVTAMLRREGKTQDQLFDALASGRQDVTWSDFQALFAQLLPDLAESQLQELWQHFDKNGDGGVSREEFHRALGTVSKSAEEAAQDGDGSVTREEFQSGLQPGSVAALAPAMQAGAPPDTQIQAPSDLTSALWAAISEVAALRAPGAPRGSQALQQAVRQQLAAFDNTQTGMLDPAGFAKALRSYSPTLPDVALQVLRQQVCEADGTVQIDKLVSQILQPPEPPPPRSSLVRTEAPVTEAGGPLWSALRRLGRW</sequence>
<dbReference type="InterPro" id="IPR002241">
    <property type="entry name" value="Glyco_hydro_27"/>
</dbReference>
<evidence type="ECO:0000256" key="1">
    <source>
        <dbReference type="ARBA" id="ARBA00001255"/>
    </source>
</evidence>
<comment type="similarity">
    <text evidence="2 7">Belongs to the glycosyl hydrolase 27 family.</text>
</comment>
<dbReference type="SUPFAM" id="SSF51011">
    <property type="entry name" value="Glycosyl hydrolase domain"/>
    <property type="match status" value="1"/>
</dbReference>
<dbReference type="PROSITE" id="PS50222">
    <property type="entry name" value="EF_HAND_2"/>
    <property type="match status" value="3"/>
</dbReference>
<dbReference type="GO" id="GO:0004557">
    <property type="term" value="F:alpha-galactosidase activity"/>
    <property type="evidence" value="ECO:0007669"/>
    <property type="project" value="UniProtKB-EC"/>
</dbReference>
<feature type="domain" description="EF-hand" evidence="9">
    <location>
        <begin position="414"/>
        <end position="449"/>
    </location>
</feature>
<dbReference type="InterPro" id="IPR013785">
    <property type="entry name" value="Aldolase_TIM"/>
</dbReference>
<keyword evidence="4" id="KW-0732">Signal</keyword>
<evidence type="ECO:0000256" key="3">
    <source>
        <dbReference type="ARBA" id="ARBA00012755"/>
    </source>
</evidence>
<name>A0A812Z2B7_9DINO</name>
<proteinExistence type="inferred from homology"/>
<feature type="region of interest" description="Disordered" evidence="8">
    <location>
        <begin position="642"/>
        <end position="663"/>
    </location>
</feature>
<dbReference type="CDD" id="cd00051">
    <property type="entry name" value="EFh"/>
    <property type="match status" value="2"/>
</dbReference>
<evidence type="ECO:0000313" key="11">
    <source>
        <dbReference type="Proteomes" id="UP000601435"/>
    </source>
</evidence>
<dbReference type="InterPro" id="IPR011992">
    <property type="entry name" value="EF-hand-dom_pair"/>
</dbReference>
<dbReference type="AlphaFoldDB" id="A0A812Z2B7"/>
<evidence type="ECO:0000256" key="4">
    <source>
        <dbReference type="ARBA" id="ARBA00022729"/>
    </source>
</evidence>
<dbReference type="Gene3D" id="1.10.238.10">
    <property type="entry name" value="EF-hand"/>
    <property type="match status" value="3"/>
</dbReference>
<dbReference type="Gene3D" id="2.60.40.1180">
    <property type="entry name" value="Golgi alpha-mannosidase II"/>
    <property type="match status" value="1"/>
</dbReference>
<evidence type="ECO:0000256" key="6">
    <source>
        <dbReference type="ARBA" id="ARBA00023295"/>
    </source>
</evidence>
<evidence type="ECO:0000256" key="2">
    <source>
        <dbReference type="ARBA" id="ARBA00009743"/>
    </source>
</evidence>
<dbReference type="CDD" id="cd14792">
    <property type="entry name" value="GH27"/>
    <property type="match status" value="1"/>
</dbReference>
<dbReference type="InterPro" id="IPR002048">
    <property type="entry name" value="EF_hand_dom"/>
</dbReference>
<dbReference type="SUPFAM" id="SSF51445">
    <property type="entry name" value="(Trans)glycosidases"/>
    <property type="match status" value="1"/>
</dbReference>
<dbReference type="EMBL" id="CAJNJA010045175">
    <property type="protein sequence ID" value="CAE7807509.1"/>
    <property type="molecule type" value="Genomic_DNA"/>
</dbReference>
<dbReference type="Gene3D" id="3.20.20.70">
    <property type="entry name" value="Aldolase class I"/>
    <property type="match status" value="1"/>
</dbReference>
<dbReference type="PRINTS" id="PR00740">
    <property type="entry name" value="GLHYDRLASE27"/>
</dbReference>
<dbReference type="PANTHER" id="PTHR11452:SF75">
    <property type="entry name" value="ALPHA-GALACTOSIDASE MEL1"/>
    <property type="match status" value="1"/>
</dbReference>
<dbReference type="Pfam" id="PF17801">
    <property type="entry name" value="Melibiase_C"/>
    <property type="match status" value="1"/>
</dbReference>
<comment type="caution">
    <text evidence="10">The sequence shown here is derived from an EMBL/GenBank/DDBJ whole genome shotgun (WGS) entry which is preliminary data.</text>
</comment>
<keyword evidence="7" id="KW-1015">Disulfide bond</keyword>
<dbReference type="PANTHER" id="PTHR11452">
    <property type="entry name" value="ALPHA-GALACTOSIDASE/ALPHA-N-ACETYLGALACTOSAMINIDASE"/>
    <property type="match status" value="1"/>
</dbReference>
<dbReference type="EC" id="3.2.1.22" evidence="3 7"/>